<dbReference type="GO" id="GO:0003755">
    <property type="term" value="F:peptidyl-prolyl cis-trans isomerase activity"/>
    <property type="evidence" value="ECO:0007669"/>
    <property type="project" value="UniProtKB-KW"/>
</dbReference>
<dbReference type="Pfam" id="PF05697">
    <property type="entry name" value="Trigger_N"/>
    <property type="match status" value="1"/>
</dbReference>
<evidence type="ECO:0000259" key="4">
    <source>
        <dbReference type="Pfam" id="PF05698"/>
    </source>
</evidence>
<sequence length="261" mass="29037">MYTSFMQVTPGCIRITLEAAWSTAASDYAEACALYRDIPVPGFSPGEVPAIITANCFSREIRAETIRRCASRLIRSVLVEKGIRTVGPLLILQASLEPGEKFVCTIELLLRPEVALPDCENFEPVADCKHTRRTEAREWLVANTECTVPEPIIRKALNSTHRDIVQPGSKLWDEAEHNALLHIIAHEVADRHGITVSEERLEEHLRNVADTVGMSPAKLRAAYNKNGQIEVIRESLLIEAVLDFLTKQEEAFLAQESAIVA</sequence>
<evidence type="ECO:0000313" key="6">
    <source>
        <dbReference type="Proteomes" id="UP000244896"/>
    </source>
</evidence>
<keyword evidence="6" id="KW-1185">Reference proteome</keyword>
<proteinExistence type="predicted"/>
<evidence type="ECO:0008006" key="7">
    <source>
        <dbReference type="Google" id="ProtNLM"/>
    </source>
</evidence>
<name>A0A2U8E078_9BACT</name>
<dbReference type="GO" id="GO:0015031">
    <property type="term" value="P:protein transport"/>
    <property type="evidence" value="ECO:0007669"/>
    <property type="project" value="InterPro"/>
</dbReference>
<dbReference type="InterPro" id="IPR008880">
    <property type="entry name" value="Trigger_fac_C"/>
</dbReference>
<dbReference type="InterPro" id="IPR036611">
    <property type="entry name" value="Trigger_fac_ribosome-bd_sf"/>
</dbReference>
<feature type="domain" description="Trigger factor ribosome-binding bacterial" evidence="3">
    <location>
        <begin position="28"/>
        <end position="124"/>
    </location>
</feature>
<keyword evidence="2" id="KW-0413">Isomerase</keyword>
<organism evidence="5 6">
    <name type="scientific">Ereboglobus luteus</name>
    <dbReference type="NCBI Taxonomy" id="1796921"/>
    <lineage>
        <taxon>Bacteria</taxon>
        <taxon>Pseudomonadati</taxon>
        <taxon>Verrucomicrobiota</taxon>
        <taxon>Opitutia</taxon>
        <taxon>Opitutales</taxon>
        <taxon>Opitutaceae</taxon>
        <taxon>Ereboglobus</taxon>
    </lineage>
</organism>
<dbReference type="InterPro" id="IPR027304">
    <property type="entry name" value="Trigger_fact/SurA_dom_sf"/>
</dbReference>
<dbReference type="AlphaFoldDB" id="A0A2U8E078"/>
<evidence type="ECO:0000256" key="2">
    <source>
        <dbReference type="ARBA" id="ARBA00023235"/>
    </source>
</evidence>
<dbReference type="GO" id="GO:0006457">
    <property type="term" value="P:protein folding"/>
    <property type="evidence" value="ECO:0007669"/>
    <property type="project" value="InterPro"/>
</dbReference>
<evidence type="ECO:0000256" key="1">
    <source>
        <dbReference type="ARBA" id="ARBA00023110"/>
    </source>
</evidence>
<dbReference type="OrthoDB" id="9767721at2"/>
<dbReference type="Gene3D" id="1.10.3120.10">
    <property type="entry name" value="Trigger factor, C-terminal domain"/>
    <property type="match status" value="1"/>
</dbReference>
<dbReference type="Gene3D" id="3.30.70.1050">
    <property type="entry name" value="Trigger factor ribosome-binding domain"/>
    <property type="match status" value="1"/>
</dbReference>
<gene>
    <name evidence="5" type="ORF">CKA38_02065</name>
</gene>
<evidence type="ECO:0000259" key="3">
    <source>
        <dbReference type="Pfam" id="PF05697"/>
    </source>
</evidence>
<dbReference type="KEGG" id="elut:CKA38_02065"/>
<dbReference type="InterPro" id="IPR037041">
    <property type="entry name" value="Trigger_fac_C_sf"/>
</dbReference>
<dbReference type="SUPFAM" id="SSF102735">
    <property type="entry name" value="Trigger factor ribosome-binding domain"/>
    <property type="match status" value="1"/>
</dbReference>
<keyword evidence="1" id="KW-0697">Rotamase</keyword>
<accession>A0A2U8E078</accession>
<dbReference type="Pfam" id="PF05698">
    <property type="entry name" value="Trigger_C"/>
    <property type="match status" value="1"/>
</dbReference>
<dbReference type="EMBL" id="CP023004">
    <property type="protein sequence ID" value="AWI08211.1"/>
    <property type="molecule type" value="Genomic_DNA"/>
</dbReference>
<feature type="domain" description="Trigger factor C-terminal" evidence="4">
    <location>
        <begin position="165"/>
        <end position="246"/>
    </location>
</feature>
<dbReference type="Proteomes" id="UP000244896">
    <property type="component" value="Chromosome"/>
</dbReference>
<dbReference type="SUPFAM" id="SSF109998">
    <property type="entry name" value="Triger factor/SurA peptide-binding domain-like"/>
    <property type="match status" value="1"/>
</dbReference>
<reference evidence="5 6" key="1">
    <citation type="journal article" date="2018" name="Syst. Appl. Microbiol.">
        <title>Ereboglobus luteus gen. nov. sp. nov. from cockroach guts, and new insights into the oxygen relationship of the genera Opitutus and Didymococcus (Verrucomicrobia: Opitutaceae).</title>
        <authorList>
            <person name="Tegtmeier D."/>
            <person name="Belitz A."/>
            <person name="Radek R."/>
            <person name="Heimerl T."/>
            <person name="Brune A."/>
        </authorList>
    </citation>
    <scope>NUCLEOTIDE SEQUENCE [LARGE SCALE GENOMIC DNA]</scope>
    <source>
        <strain evidence="5 6">Ho45</strain>
    </source>
</reference>
<dbReference type="InterPro" id="IPR008881">
    <property type="entry name" value="Trigger_fac_ribosome-bd_bac"/>
</dbReference>
<evidence type="ECO:0000313" key="5">
    <source>
        <dbReference type="EMBL" id="AWI08211.1"/>
    </source>
</evidence>
<protein>
    <recommendedName>
        <fullName evidence="7">Trigger factor C-terminal domain-containing protein</fullName>
    </recommendedName>
</protein>